<dbReference type="Pfam" id="PF03171">
    <property type="entry name" value="2OG-FeII_Oxy"/>
    <property type="match status" value="1"/>
</dbReference>
<dbReference type="Gene3D" id="2.60.120.330">
    <property type="entry name" value="B-lactam Antibiotic, Isopenicillin N Synthase, Chain"/>
    <property type="match status" value="1"/>
</dbReference>
<dbReference type="GO" id="GO:0016491">
    <property type="term" value="F:oxidoreductase activity"/>
    <property type="evidence" value="ECO:0007669"/>
    <property type="project" value="UniProtKB-KW"/>
</dbReference>
<dbReference type="PRINTS" id="PR00682">
    <property type="entry name" value="IPNSYNTHASE"/>
</dbReference>
<evidence type="ECO:0000313" key="12">
    <source>
        <dbReference type="Proteomes" id="UP001085076"/>
    </source>
</evidence>
<dbReference type="AlphaFoldDB" id="A0A9D5HSW0"/>
<comment type="caution">
    <text evidence="11">The sequence shown here is derived from an EMBL/GenBank/DDBJ whole genome shotgun (WGS) entry which is preliminary data.</text>
</comment>
<feature type="domain" description="Fe2OG dioxygenase" evidence="10">
    <location>
        <begin position="166"/>
        <end position="269"/>
    </location>
</feature>
<evidence type="ECO:0000259" key="10">
    <source>
        <dbReference type="PROSITE" id="PS51471"/>
    </source>
</evidence>
<accession>A0A9D5HSW0</accession>
<dbReference type="InterPro" id="IPR050231">
    <property type="entry name" value="Iron_ascorbate_oxido_reductase"/>
</dbReference>
<organism evidence="11 12">
    <name type="scientific">Dioscorea zingiberensis</name>
    <dbReference type="NCBI Taxonomy" id="325984"/>
    <lineage>
        <taxon>Eukaryota</taxon>
        <taxon>Viridiplantae</taxon>
        <taxon>Streptophyta</taxon>
        <taxon>Embryophyta</taxon>
        <taxon>Tracheophyta</taxon>
        <taxon>Spermatophyta</taxon>
        <taxon>Magnoliopsida</taxon>
        <taxon>Liliopsida</taxon>
        <taxon>Dioscoreales</taxon>
        <taxon>Dioscoreaceae</taxon>
        <taxon>Dioscorea</taxon>
    </lineage>
</organism>
<dbReference type="InterPro" id="IPR044861">
    <property type="entry name" value="IPNS-like_FE2OG_OXY"/>
</dbReference>
<gene>
    <name evidence="11" type="ORF">J5N97_005642</name>
</gene>
<comment type="similarity">
    <text evidence="8">Belongs to the iron/ascorbate-dependent oxidoreductase family.</text>
</comment>
<evidence type="ECO:0000256" key="5">
    <source>
        <dbReference type="ARBA" id="ARBA00054658"/>
    </source>
</evidence>
<sequence>MAPEKENTPPEIPKIDFSAPKLQPGTENWSEVRAKVMNALESYGCFEAVFPRVSPEARRTFLSSLEDLFALPVETKERNVSDIPYFGYFGRLPYLPLMEGIGIFNAGLPATVQDFCDLMWPQGNPNFREMVISLVGQIKELDHMVRRMVVESLGVLDKYYESHIESTEYLFRMMKYRGTERDQGTQQQGLVEHTDSNTITILFQNHVMGLQVQTKDGDWIPAETSPESFIVLAGASLMAWTNGRVHAAHHRVMMEGKEERYSVALFSVPRAGYLVQAPEELVDEKHPLLFKPFDCIEIELEKSGY</sequence>
<dbReference type="InterPro" id="IPR005123">
    <property type="entry name" value="Oxoglu/Fe-dep_dioxygenase_dom"/>
</dbReference>
<keyword evidence="4 8" id="KW-0408">Iron</keyword>
<dbReference type="PANTHER" id="PTHR47990">
    <property type="entry name" value="2-OXOGLUTARATE (2OG) AND FE(II)-DEPENDENT OXYGENASE SUPERFAMILY PROTEIN-RELATED"/>
    <property type="match status" value="1"/>
</dbReference>
<evidence type="ECO:0000256" key="2">
    <source>
        <dbReference type="ARBA" id="ARBA00022723"/>
    </source>
</evidence>
<dbReference type="InterPro" id="IPR027443">
    <property type="entry name" value="IPNS-like_sf"/>
</dbReference>
<dbReference type="SUPFAM" id="SSF51197">
    <property type="entry name" value="Clavaminate synthase-like"/>
    <property type="match status" value="1"/>
</dbReference>
<dbReference type="EMBL" id="JAGGNH010000001">
    <property type="protein sequence ID" value="KAJ0987286.1"/>
    <property type="molecule type" value="Genomic_DNA"/>
</dbReference>
<reference evidence="11" key="2">
    <citation type="journal article" date="2022" name="Hortic Res">
        <title>The genome of Dioscorea zingiberensis sheds light on the biosynthesis, origin and evolution of the medicinally important diosgenin saponins.</title>
        <authorList>
            <person name="Li Y."/>
            <person name="Tan C."/>
            <person name="Li Z."/>
            <person name="Guo J."/>
            <person name="Li S."/>
            <person name="Chen X."/>
            <person name="Wang C."/>
            <person name="Dai X."/>
            <person name="Yang H."/>
            <person name="Song W."/>
            <person name="Hou L."/>
            <person name="Xu J."/>
            <person name="Tong Z."/>
            <person name="Xu A."/>
            <person name="Yuan X."/>
            <person name="Wang W."/>
            <person name="Yang Q."/>
            <person name="Chen L."/>
            <person name="Sun Z."/>
            <person name="Wang K."/>
            <person name="Pan B."/>
            <person name="Chen J."/>
            <person name="Bao Y."/>
            <person name="Liu F."/>
            <person name="Qi X."/>
            <person name="Gang D.R."/>
            <person name="Wen J."/>
            <person name="Li J."/>
        </authorList>
    </citation>
    <scope>NUCLEOTIDE SEQUENCE</scope>
    <source>
        <strain evidence="11">Dzin_1.0</strain>
    </source>
</reference>
<feature type="region of interest" description="Disordered" evidence="9">
    <location>
        <begin position="1"/>
        <end position="23"/>
    </location>
</feature>
<dbReference type="GO" id="GO:0046872">
    <property type="term" value="F:metal ion binding"/>
    <property type="evidence" value="ECO:0007669"/>
    <property type="project" value="UniProtKB-KW"/>
</dbReference>
<comment type="cofactor">
    <cofactor evidence="1">
        <name>L-ascorbate</name>
        <dbReference type="ChEBI" id="CHEBI:38290"/>
    </cofactor>
</comment>
<evidence type="ECO:0000256" key="4">
    <source>
        <dbReference type="ARBA" id="ARBA00023004"/>
    </source>
</evidence>
<dbReference type="Proteomes" id="UP001085076">
    <property type="component" value="Miscellaneous, Linkage group lg01"/>
</dbReference>
<reference evidence="11" key="1">
    <citation type="submission" date="2021-03" db="EMBL/GenBank/DDBJ databases">
        <authorList>
            <person name="Li Z."/>
            <person name="Yang C."/>
        </authorList>
    </citation>
    <scope>NUCLEOTIDE SEQUENCE</scope>
    <source>
        <strain evidence="11">Dzin_1.0</strain>
        <tissue evidence="11">Leaf</tissue>
    </source>
</reference>
<comment type="function">
    <text evidence="5">2-oxoglutarate-dependent dioxygenase essential for auxin catabolism and maintenance of auxin homeostasis in reproductive organs. Catalyzes the irreversible oxidation of indole-3-acetic acid (IAA) to the biologically inactive 2-oxoindole-3-acetic acid (OxIAA).</text>
</comment>
<dbReference type="PROSITE" id="PS51471">
    <property type="entry name" value="FE2OG_OXY"/>
    <property type="match status" value="1"/>
</dbReference>
<proteinExistence type="inferred from homology"/>
<evidence type="ECO:0000256" key="3">
    <source>
        <dbReference type="ARBA" id="ARBA00023002"/>
    </source>
</evidence>
<keyword evidence="12" id="KW-1185">Reference proteome</keyword>
<evidence type="ECO:0000256" key="6">
    <source>
        <dbReference type="ARBA" id="ARBA00074102"/>
    </source>
</evidence>
<evidence type="ECO:0000256" key="9">
    <source>
        <dbReference type="SAM" id="MobiDB-lite"/>
    </source>
</evidence>
<dbReference type="FunFam" id="2.60.120.330:FF:000017">
    <property type="entry name" value="2-oxoglutarate-dependent dioxygenase DAO"/>
    <property type="match status" value="1"/>
</dbReference>
<protein>
    <recommendedName>
        <fullName evidence="6">2-oxoglutarate-dependent dioxygenase DAO</fullName>
    </recommendedName>
    <alternativeName>
        <fullName evidence="7">Protein DIOXYGENASE FOR AUXIN OXIDATION</fullName>
    </alternativeName>
</protein>
<evidence type="ECO:0000313" key="11">
    <source>
        <dbReference type="EMBL" id="KAJ0987286.1"/>
    </source>
</evidence>
<keyword evidence="3 8" id="KW-0560">Oxidoreductase</keyword>
<evidence type="ECO:0000256" key="7">
    <source>
        <dbReference type="ARBA" id="ARBA00076740"/>
    </source>
</evidence>
<evidence type="ECO:0000256" key="8">
    <source>
        <dbReference type="RuleBase" id="RU003682"/>
    </source>
</evidence>
<dbReference type="InterPro" id="IPR026992">
    <property type="entry name" value="DIOX_N"/>
</dbReference>
<dbReference type="Pfam" id="PF14226">
    <property type="entry name" value="DIOX_N"/>
    <property type="match status" value="1"/>
</dbReference>
<keyword evidence="2 8" id="KW-0479">Metal-binding</keyword>
<evidence type="ECO:0000256" key="1">
    <source>
        <dbReference type="ARBA" id="ARBA00001961"/>
    </source>
</evidence>
<dbReference type="OrthoDB" id="288590at2759"/>
<name>A0A9D5HSW0_9LILI</name>